<feature type="transmembrane region" description="Helical" evidence="7">
    <location>
        <begin position="404"/>
        <end position="424"/>
    </location>
</feature>
<dbReference type="KEGG" id="bgv:CAL12_10290"/>
<evidence type="ECO:0000256" key="7">
    <source>
        <dbReference type="SAM" id="Phobius"/>
    </source>
</evidence>
<keyword evidence="5 7" id="KW-0472">Membrane</keyword>
<reference evidence="9 10" key="1">
    <citation type="submission" date="2017-05" db="EMBL/GenBank/DDBJ databases">
        <title>Complete and WGS of Bordetella genogroups.</title>
        <authorList>
            <person name="Spilker T."/>
            <person name="LiPuma J."/>
        </authorList>
    </citation>
    <scope>NUCLEOTIDE SEQUENCE [LARGE SCALE GENOMIC DNA]</scope>
    <source>
        <strain evidence="9 10">AU19157</strain>
    </source>
</reference>
<protein>
    <submittedName>
        <fullName evidence="9">MFS transporter</fullName>
    </submittedName>
</protein>
<evidence type="ECO:0000256" key="4">
    <source>
        <dbReference type="ARBA" id="ARBA00022989"/>
    </source>
</evidence>
<keyword evidence="3 7" id="KW-0812">Transmembrane</keyword>
<dbReference type="PANTHER" id="PTHR23505:SF79">
    <property type="entry name" value="PROTEIN SPINSTER"/>
    <property type="match status" value="1"/>
</dbReference>
<dbReference type="GO" id="GO:0016020">
    <property type="term" value="C:membrane"/>
    <property type="evidence" value="ECO:0007669"/>
    <property type="project" value="UniProtKB-SubCell"/>
</dbReference>
<evidence type="ECO:0000256" key="5">
    <source>
        <dbReference type="ARBA" id="ARBA00023136"/>
    </source>
</evidence>
<evidence type="ECO:0000259" key="8">
    <source>
        <dbReference type="PROSITE" id="PS50850"/>
    </source>
</evidence>
<dbReference type="STRING" id="1416806.CAL12_10290"/>
<keyword evidence="4 7" id="KW-1133">Transmembrane helix</keyword>
<dbReference type="AlphaFoldDB" id="A0A1W6YJI0"/>
<sequence length="483" mass="50287">MTNSDTPADTASTSPPQAHATAPAQFPAVGAGTRAGSMAETGSISHGYVVGMFFLCFVFSYIDRQVVSILVQPLKASLALSDTQIGLLQGIAFTLCYATAGVFVARMVDRSNRVMLSAACVAIWAISTAMCGTATSFGELLVWRAGTAIAEAALSPAALSIFSDLFPPRKVARASSIFMLGPYVGGGVALLGGGALLGWMAAPDASAWLARHELHPWQMVFFVLGLPGLVLAALVALTIKEPARRGVPVGASEGAPPFQEVLRELFVRNRFCLPYFFGYVALILLFYSHSAWFPTMIIRRFGLSASEVGKLAGPIYMVGGMAGVVSASFLVGKVSDAGALRKVLRIAAWAATLLIPVACAAPLAPSLTLTLALYGLCAYAASIVMALAPVPLQIAIPNRMRGRSLALLVFLTNAISGGLGPYAVGGINEWLADPHTGLATALAIVGTIAAALSALLYWIATRRAASMEPVIRTESVAAGRAAI</sequence>
<feature type="transmembrane region" description="Helical" evidence="7">
    <location>
        <begin position="371"/>
        <end position="392"/>
    </location>
</feature>
<dbReference type="PROSITE" id="PS50850">
    <property type="entry name" value="MFS"/>
    <property type="match status" value="1"/>
</dbReference>
<accession>A0A1W6YJI0</accession>
<evidence type="ECO:0000256" key="3">
    <source>
        <dbReference type="ARBA" id="ARBA00022692"/>
    </source>
</evidence>
<feature type="transmembrane region" description="Helical" evidence="7">
    <location>
        <begin position="313"/>
        <end position="331"/>
    </location>
</feature>
<organism evidence="9 10">
    <name type="scientific">Bordetella genomosp. 8</name>
    <dbReference type="NCBI Taxonomy" id="1416806"/>
    <lineage>
        <taxon>Bacteria</taxon>
        <taxon>Pseudomonadati</taxon>
        <taxon>Pseudomonadota</taxon>
        <taxon>Betaproteobacteria</taxon>
        <taxon>Burkholderiales</taxon>
        <taxon>Alcaligenaceae</taxon>
        <taxon>Bordetella</taxon>
    </lineage>
</organism>
<dbReference type="GO" id="GO:0022857">
    <property type="term" value="F:transmembrane transporter activity"/>
    <property type="evidence" value="ECO:0007669"/>
    <property type="project" value="InterPro"/>
</dbReference>
<feature type="transmembrane region" description="Helical" evidence="7">
    <location>
        <begin position="44"/>
        <end position="62"/>
    </location>
</feature>
<comment type="subcellular location">
    <subcellularLocation>
        <location evidence="1">Membrane</location>
        <topology evidence="1">Multi-pass membrane protein</topology>
    </subcellularLocation>
</comment>
<dbReference type="Pfam" id="PF07690">
    <property type="entry name" value="MFS_1"/>
    <property type="match status" value="1"/>
</dbReference>
<feature type="transmembrane region" description="Helical" evidence="7">
    <location>
        <begin position="177"/>
        <end position="199"/>
    </location>
</feature>
<feature type="transmembrane region" description="Helical" evidence="7">
    <location>
        <begin position="141"/>
        <end position="165"/>
    </location>
</feature>
<evidence type="ECO:0000313" key="10">
    <source>
        <dbReference type="Proteomes" id="UP000194151"/>
    </source>
</evidence>
<dbReference type="EMBL" id="CP021108">
    <property type="protein sequence ID" value="ARP81191.1"/>
    <property type="molecule type" value="Genomic_DNA"/>
</dbReference>
<feature type="transmembrane region" description="Helical" evidence="7">
    <location>
        <begin position="85"/>
        <end position="105"/>
    </location>
</feature>
<dbReference type="Proteomes" id="UP000194151">
    <property type="component" value="Chromosome"/>
</dbReference>
<evidence type="ECO:0000256" key="1">
    <source>
        <dbReference type="ARBA" id="ARBA00004141"/>
    </source>
</evidence>
<feature type="transmembrane region" description="Helical" evidence="7">
    <location>
        <begin position="343"/>
        <end position="365"/>
    </location>
</feature>
<feature type="transmembrane region" description="Helical" evidence="7">
    <location>
        <begin position="272"/>
        <end position="293"/>
    </location>
</feature>
<evidence type="ECO:0000256" key="2">
    <source>
        <dbReference type="ARBA" id="ARBA00022448"/>
    </source>
</evidence>
<feature type="transmembrane region" description="Helical" evidence="7">
    <location>
        <begin position="219"/>
        <end position="239"/>
    </location>
</feature>
<keyword evidence="10" id="KW-1185">Reference proteome</keyword>
<dbReference type="InterPro" id="IPR011701">
    <property type="entry name" value="MFS"/>
</dbReference>
<evidence type="ECO:0000313" key="9">
    <source>
        <dbReference type="EMBL" id="ARP81191.1"/>
    </source>
</evidence>
<dbReference type="InterPro" id="IPR036259">
    <property type="entry name" value="MFS_trans_sf"/>
</dbReference>
<feature type="compositionally biased region" description="Polar residues" evidence="6">
    <location>
        <begin position="1"/>
        <end position="16"/>
    </location>
</feature>
<dbReference type="InterPro" id="IPR044770">
    <property type="entry name" value="MFS_spinster-like"/>
</dbReference>
<dbReference type="SUPFAM" id="SSF103473">
    <property type="entry name" value="MFS general substrate transporter"/>
    <property type="match status" value="1"/>
</dbReference>
<gene>
    <name evidence="9" type="ORF">CAL12_10290</name>
</gene>
<evidence type="ECO:0000256" key="6">
    <source>
        <dbReference type="SAM" id="MobiDB-lite"/>
    </source>
</evidence>
<dbReference type="Gene3D" id="1.20.1250.20">
    <property type="entry name" value="MFS general substrate transporter like domains"/>
    <property type="match status" value="1"/>
</dbReference>
<proteinExistence type="predicted"/>
<name>A0A1W6YJI0_9BORD</name>
<dbReference type="PANTHER" id="PTHR23505">
    <property type="entry name" value="SPINSTER"/>
    <property type="match status" value="1"/>
</dbReference>
<feature type="transmembrane region" description="Helical" evidence="7">
    <location>
        <begin position="436"/>
        <end position="459"/>
    </location>
</feature>
<feature type="domain" description="Major facilitator superfamily (MFS) profile" evidence="8">
    <location>
        <begin position="49"/>
        <end position="464"/>
    </location>
</feature>
<feature type="region of interest" description="Disordered" evidence="6">
    <location>
        <begin position="1"/>
        <end position="22"/>
    </location>
</feature>
<dbReference type="InterPro" id="IPR020846">
    <property type="entry name" value="MFS_dom"/>
</dbReference>
<keyword evidence="2" id="KW-0813">Transport</keyword>
<feature type="transmembrane region" description="Helical" evidence="7">
    <location>
        <begin position="114"/>
        <end position="135"/>
    </location>
</feature>